<evidence type="ECO:0000259" key="10">
    <source>
        <dbReference type="Pfam" id="PF16916"/>
    </source>
</evidence>
<evidence type="ECO:0000256" key="5">
    <source>
        <dbReference type="ARBA" id="ARBA00022833"/>
    </source>
</evidence>
<protein>
    <recommendedName>
        <fullName evidence="13">Zinc transporter 1</fullName>
    </recommendedName>
</protein>
<organism evidence="11 12">
    <name type="scientific">Brassicogethes aeneus</name>
    <name type="common">Rape pollen beetle</name>
    <name type="synonym">Meligethes aeneus</name>
    <dbReference type="NCBI Taxonomy" id="1431903"/>
    <lineage>
        <taxon>Eukaryota</taxon>
        <taxon>Metazoa</taxon>
        <taxon>Ecdysozoa</taxon>
        <taxon>Arthropoda</taxon>
        <taxon>Hexapoda</taxon>
        <taxon>Insecta</taxon>
        <taxon>Pterygota</taxon>
        <taxon>Neoptera</taxon>
        <taxon>Endopterygota</taxon>
        <taxon>Coleoptera</taxon>
        <taxon>Polyphaga</taxon>
        <taxon>Cucujiformia</taxon>
        <taxon>Nitidulidae</taxon>
        <taxon>Meligethinae</taxon>
        <taxon>Brassicogethes</taxon>
    </lineage>
</organism>
<comment type="similarity">
    <text evidence="2">Belongs to the cation diffusion facilitator (CDF) transporter (TC 2.A.4) family. SLC30A subfamily.</text>
</comment>
<dbReference type="AlphaFoldDB" id="A0A9P0FM17"/>
<dbReference type="InterPro" id="IPR002524">
    <property type="entry name" value="Cation_efflux"/>
</dbReference>
<keyword evidence="5" id="KW-0862">Zinc</keyword>
<evidence type="ECO:0000256" key="7">
    <source>
        <dbReference type="ARBA" id="ARBA00023136"/>
    </source>
</evidence>
<reference evidence="11" key="1">
    <citation type="submission" date="2021-12" db="EMBL/GenBank/DDBJ databases">
        <authorList>
            <person name="King R."/>
        </authorList>
    </citation>
    <scope>NUCLEOTIDE SEQUENCE</scope>
</reference>
<dbReference type="GO" id="GO:0016020">
    <property type="term" value="C:membrane"/>
    <property type="evidence" value="ECO:0007669"/>
    <property type="project" value="UniProtKB-SubCell"/>
</dbReference>
<dbReference type="Proteomes" id="UP001154078">
    <property type="component" value="Chromosome 7"/>
</dbReference>
<dbReference type="GO" id="GO:0006882">
    <property type="term" value="P:intracellular zinc ion homeostasis"/>
    <property type="evidence" value="ECO:0007669"/>
    <property type="project" value="TreeGrafter"/>
</dbReference>
<evidence type="ECO:0008006" key="13">
    <source>
        <dbReference type="Google" id="ProtNLM"/>
    </source>
</evidence>
<evidence type="ECO:0000256" key="8">
    <source>
        <dbReference type="SAM" id="Phobius"/>
    </source>
</evidence>
<keyword evidence="4 8" id="KW-0812">Transmembrane</keyword>
<feature type="domain" description="Cation efflux protein cytoplasmic" evidence="10">
    <location>
        <begin position="302"/>
        <end position="375"/>
    </location>
</feature>
<feature type="transmembrane region" description="Helical" evidence="8">
    <location>
        <begin position="45"/>
        <end position="62"/>
    </location>
</feature>
<accession>A0A9P0FM17</accession>
<evidence type="ECO:0000256" key="3">
    <source>
        <dbReference type="ARBA" id="ARBA00022448"/>
    </source>
</evidence>
<keyword evidence="3" id="KW-0813">Transport</keyword>
<gene>
    <name evidence="11" type="ORF">MELIAE_LOCUS10010</name>
</gene>
<feature type="transmembrane region" description="Helical" evidence="8">
    <location>
        <begin position="163"/>
        <end position="183"/>
    </location>
</feature>
<dbReference type="SUPFAM" id="SSF161111">
    <property type="entry name" value="Cation efflux protein transmembrane domain-like"/>
    <property type="match status" value="2"/>
</dbReference>
<dbReference type="GO" id="GO:0005385">
    <property type="term" value="F:zinc ion transmembrane transporter activity"/>
    <property type="evidence" value="ECO:0007669"/>
    <property type="project" value="TreeGrafter"/>
</dbReference>
<evidence type="ECO:0000313" key="11">
    <source>
        <dbReference type="EMBL" id="CAH0560222.1"/>
    </source>
</evidence>
<evidence type="ECO:0000256" key="6">
    <source>
        <dbReference type="ARBA" id="ARBA00022989"/>
    </source>
</evidence>
<dbReference type="PANTHER" id="PTHR45820">
    <property type="entry name" value="FI23527P1"/>
    <property type="match status" value="1"/>
</dbReference>
<feature type="transmembrane region" description="Helical" evidence="8">
    <location>
        <begin position="12"/>
        <end position="33"/>
    </location>
</feature>
<feature type="domain" description="Cation efflux protein transmembrane" evidence="9">
    <location>
        <begin position="106"/>
        <end position="298"/>
    </location>
</feature>
<name>A0A9P0FM17_BRAAE</name>
<evidence type="ECO:0000256" key="2">
    <source>
        <dbReference type="ARBA" id="ARBA00008873"/>
    </source>
</evidence>
<dbReference type="SUPFAM" id="SSF160240">
    <property type="entry name" value="Cation efflux protein cytoplasmic domain-like"/>
    <property type="match status" value="1"/>
</dbReference>
<dbReference type="InterPro" id="IPR027469">
    <property type="entry name" value="Cation_efflux_TMD_sf"/>
</dbReference>
<dbReference type="NCBIfam" id="TIGR01297">
    <property type="entry name" value="CDF"/>
    <property type="match status" value="1"/>
</dbReference>
<feature type="transmembrane region" description="Helical" evidence="8">
    <location>
        <begin position="123"/>
        <end position="143"/>
    </location>
</feature>
<dbReference type="Pfam" id="PF01545">
    <property type="entry name" value="Cation_efflux"/>
    <property type="match status" value="2"/>
</dbReference>
<dbReference type="InterPro" id="IPR027470">
    <property type="entry name" value="Cation_efflux_CTD"/>
</dbReference>
<dbReference type="PANTHER" id="PTHR45820:SF9">
    <property type="entry name" value="FI23527P1"/>
    <property type="match status" value="1"/>
</dbReference>
<keyword evidence="12" id="KW-1185">Reference proteome</keyword>
<dbReference type="OrthoDB" id="29444at2759"/>
<feature type="transmembrane region" description="Helical" evidence="8">
    <location>
        <begin position="241"/>
        <end position="261"/>
    </location>
</feature>
<feature type="domain" description="Cation efflux protein transmembrane" evidence="9">
    <location>
        <begin position="16"/>
        <end position="65"/>
    </location>
</feature>
<evidence type="ECO:0000256" key="4">
    <source>
        <dbReference type="ARBA" id="ARBA00022692"/>
    </source>
</evidence>
<proteinExistence type="inferred from homology"/>
<evidence type="ECO:0000256" key="1">
    <source>
        <dbReference type="ARBA" id="ARBA00004141"/>
    </source>
</evidence>
<keyword evidence="6 8" id="KW-1133">Transmembrane helix</keyword>
<evidence type="ECO:0000259" key="9">
    <source>
        <dbReference type="Pfam" id="PF01545"/>
    </source>
</evidence>
<dbReference type="EMBL" id="OV121138">
    <property type="protein sequence ID" value="CAH0560222.1"/>
    <property type="molecule type" value="Genomic_DNA"/>
</dbReference>
<dbReference type="InterPro" id="IPR058533">
    <property type="entry name" value="Cation_efflux_TM"/>
</dbReference>
<dbReference type="GO" id="GO:0010312">
    <property type="term" value="P:detoxification of zinc ion"/>
    <property type="evidence" value="ECO:0007669"/>
    <property type="project" value="TreeGrafter"/>
</dbReference>
<dbReference type="Gene3D" id="1.20.1510.10">
    <property type="entry name" value="Cation efflux protein transmembrane domain"/>
    <property type="match status" value="2"/>
</dbReference>
<dbReference type="Pfam" id="PF16916">
    <property type="entry name" value="ZT_dimer"/>
    <property type="match status" value="1"/>
</dbReference>
<feature type="transmembrane region" description="Helical" evidence="8">
    <location>
        <begin position="273"/>
        <end position="290"/>
    </location>
</feature>
<evidence type="ECO:0000313" key="12">
    <source>
        <dbReference type="Proteomes" id="UP001154078"/>
    </source>
</evidence>
<keyword evidence="7 8" id="KW-0472">Membrane</keyword>
<comment type="subcellular location">
    <subcellularLocation>
        <location evidence="1">Membrane</location>
        <topology evidence="1">Multi-pass membrane protein</topology>
    </subcellularLocation>
</comment>
<dbReference type="InterPro" id="IPR036837">
    <property type="entry name" value="Cation_efflux_CTD_sf"/>
</dbReference>
<sequence>MSVKEWFRQLQPVQLYVILTITILFFIVELVVSHITHSLTLLMDSYQMLCNIFALTGCLISIKRGSHSTTLNGNSANKSDSVASNIGEELTSKNPNGCQDTSQSKASKAKQNKLKNTFGWARIDVLSMLFCCVFLASVCFSTFIEAIQTLVHISHQDEMHHPIPILCIGCCGLVINGLSYLLIGGFTFHQGSFLYVTASGDVVLNKVVVGDVRSGARRLSRTKNVRPSSLNPRERQGVKEMIRDVASCVLVMICAVLVYIANKNEYAKYIDPIIALISVASLSILSYPYMKESCFILLQTIPDTIDIEYLKQELLNHFPEILNVHDFHVWQLTASKIISTVHIIFQNPKVYHRIMNDVNEFFIENGITQVTIQPEFFTSAESIESLESEKAPLCLVPCQCEGCQMKMCCNQTDGLSLRSSREIIDPSVKKSTETLNSNKTEDEAVKPNGVIVTPM</sequence>